<dbReference type="EMBL" id="JAUFSA010000001">
    <property type="protein sequence ID" value="MDP7736144.1"/>
    <property type="molecule type" value="Genomic_DNA"/>
</dbReference>
<gene>
    <name evidence="1" type="ORF">QXL92_15480</name>
</gene>
<dbReference type="GeneID" id="66600210"/>
<comment type="caution">
    <text evidence="1">The sequence shown here is derived from an EMBL/GenBank/DDBJ whole genome shotgun (WGS) entry which is preliminary data.</text>
</comment>
<sequence>MAARTYLGHYYGFSGEYAKHVISGAMKSRDEVVEAIGAFSAAGCDELIMFPCIADPEQVDHLAVAANLKPGSTQ</sequence>
<dbReference type="AlphaFoldDB" id="A0AAJ1W4K0"/>
<accession>A0AAJ1W4K0</accession>
<dbReference type="Proteomes" id="UP001229081">
    <property type="component" value="Unassembled WGS sequence"/>
</dbReference>
<organism evidence="1 2">
    <name type="scientific">Mycobacterium paragordonae</name>
    <dbReference type="NCBI Taxonomy" id="1389713"/>
    <lineage>
        <taxon>Bacteria</taxon>
        <taxon>Bacillati</taxon>
        <taxon>Actinomycetota</taxon>
        <taxon>Actinomycetes</taxon>
        <taxon>Mycobacteriales</taxon>
        <taxon>Mycobacteriaceae</taxon>
        <taxon>Mycobacterium</taxon>
    </lineage>
</organism>
<proteinExistence type="predicted"/>
<name>A0AAJ1W4K0_9MYCO</name>
<evidence type="ECO:0000313" key="2">
    <source>
        <dbReference type="Proteomes" id="UP001229081"/>
    </source>
</evidence>
<protein>
    <recommendedName>
        <fullName evidence="3">LLM class flavin-dependent oxidoreductase</fullName>
    </recommendedName>
</protein>
<dbReference type="RefSeq" id="WP_131808264.1">
    <property type="nucleotide sequence ID" value="NZ_JAUFSA010000001.1"/>
</dbReference>
<evidence type="ECO:0000313" key="1">
    <source>
        <dbReference type="EMBL" id="MDP7736144.1"/>
    </source>
</evidence>
<evidence type="ECO:0008006" key="3">
    <source>
        <dbReference type="Google" id="ProtNLM"/>
    </source>
</evidence>
<reference evidence="1" key="1">
    <citation type="submission" date="2023-06" db="EMBL/GenBank/DDBJ databases">
        <title>Identification of two novel mycobacterium reveal diversities and complexities of Mycobacterium gordonae clade.</title>
        <authorList>
            <person name="Matsumoto Y."/>
            <person name="Nakamura S."/>
            <person name="Motooka D."/>
            <person name="Fukushima K."/>
        </authorList>
    </citation>
    <scope>NUCLEOTIDE SEQUENCE</scope>
    <source>
        <strain evidence="1">TY812</strain>
    </source>
</reference>